<comment type="similarity">
    <text evidence="1">Belongs to the class-II aminoacyl-tRNA synthetase family.</text>
</comment>
<organism evidence="12">
    <name type="scientific">marine metagenome</name>
    <dbReference type="NCBI Taxonomy" id="408172"/>
    <lineage>
        <taxon>unclassified sequences</taxon>
        <taxon>metagenomes</taxon>
        <taxon>ecological metagenomes</taxon>
    </lineage>
</organism>
<dbReference type="Gene3D" id="3.10.310.40">
    <property type="match status" value="1"/>
</dbReference>
<keyword evidence="8" id="KW-0694">RNA-binding</keyword>
<gene>
    <name evidence="12" type="ORF">METZ01_LOCUS319020</name>
</gene>
<evidence type="ECO:0000256" key="8">
    <source>
        <dbReference type="ARBA" id="ARBA00022884"/>
    </source>
</evidence>
<accession>A0A382NYM3</accession>
<evidence type="ECO:0000256" key="9">
    <source>
        <dbReference type="ARBA" id="ARBA00022917"/>
    </source>
</evidence>
<dbReference type="GO" id="GO:0005524">
    <property type="term" value="F:ATP binding"/>
    <property type="evidence" value="ECO:0007669"/>
    <property type="project" value="UniProtKB-KW"/>
</dbReference>
<dbReference type="AlphaFoldDB" id="A0A382NYM3"/>
<dbReference type="EC" id="6.1.1.7" evidence="2"/>
<evidence type="ECO:0000256" key="3">
    <source>
        <dbReference type="ARBA" id="ARBA00017959"/>
    </source>
</evidence>
<dbReference type="Pfam" id="PF02272">
    <property type="entry name" value="DHHA1"/>
    <property type="match status" value="1"/>
</dbReference>
<proteinExistence type="inferred from homology"/>
<dbReference type="InterPro" id="IPR003156">
    <property type="entry name" value="DHHA1_dom"/>
</dbReference>
<keyword evidence="4" id="KW-0820">tRNA-binding</keyword>
<dbReference type="GO" id="GO:0004813">
    <property type="term" value="F:alanine-tRNA ligase activity"/>
    <property type="evidence" value="ECO:0007669"/>
    <property type="project" value="UniProtKB-EC"/>
</dbReference>
<dbReference type="GO" id="GO:0006412">
    <property type="term" value="P:translation"/>
    <property type="evidence" value="ECO:0007669"/>
    <property type="project" value="UniProtKB-KW"/>
</dbReference>
<evidence type="ECO:0000256" key="7">
    <source>
        <dbReference type="ARBA" id="ARBA00022840"/>
    </source>
</evidence>
<dbReference type="FunFam" id="3.10.310.40:FF:000001">
    <property type="entry name" value="Alanine--tRNA ligase"/>
    <property type="match status" value="1"/>
</dbReference>
<evidence type="ECO:0000256" key="5">
    <source>
        <dbReference type="ARBA" id="ARBA00022598"/>
    </source>
</evidence>
<evidence type="ECO:0000256" key="1">
    <source>
        <dbReference type="ARBA" id="ARBA00008226"/>
    </source>
</evidence>
<dbReference type="EMBL" id="UINC01103635">
    <property type="protein sequence ID" value="SVC66166.1"/>
    <property type="molecule type" value="Genomic_DNA"/>
</dbReference>
<evidence type="ECO:0000256" key="4">
    <source>
        <dbReference type="ARBA" id="ARBA00022555"/>
    </source>
</evidence>
<keyword evidence="9" id="KW-0648">Protein biosynthesis</keyword>
<evidence type="ECO:0000256" key="10">
    <source>
        <dbReference type="ARBA" id="ARBA00023146"/>
    </source>
</evidence>
<evidence type="ECO:0000256" key="6">
    <source>
        <dbReference type="ARBA" id="ARBA00022741"/>
    </source>
</evidence>
<dbReference type="GO" id="GO:0000049">
    <property type="term" value="F:tRNA binding"/>
    <property type="evidence" value="ECO:0007669"/>
    <property type="project" value="UniProtKB-KW"/>
</dbReference>
<keyword evidence="5" id="KW-0436">Ligase</keyword>
<feature type="domain" description="DHHA1" evidence="11">
    <location>
        <begin position="98"/>
        <end position="159"/>
    </location>
</feature>
<keyword evidence="7" id="KW-0067">ATP-binding</keyword>
<evidence type="ECO:0000313" key="12">
    <source>
        <dbReference type="EMBL" id="SVC66166.1"/>
    </source>
</evidence>
<evidence type="ECO:0000259" key="11">
    <source>
        <dbReference type="Pfam" id="PF02272"/>
    </source>
</evidence>
<keyword evidence="6" id="KW-0547">Nucleotide-binding</keyword>
<sequence>MQHMEGFKRRLNEVAESVGVSSENAITRVRKLAQEKKDLEKLMSSHLKGGNASNEDIVKLVGYKVGPKDSCYKAIKVKAADNSSVRHWGDNFLASGVSGVAVVGVELPGSKHSLFVFVTQDLVGMGIKANQVVSSIAERVGGRGGGREHMAQAGVVGKKEIEIGLGHGQKVLETKMKDLGIEFVTSDNGQGV</sequence>
<reference evidence="12" key="1">
    <citation type="submission" date="2018-05" db="EMBL/GenBank/DDBJ databases">
        <authorList>
            <person name="Lanie J.A."/>
            <person name="Ng W.-L."/>
            <person name="Kazmierczak K.M."/>
            <person name="Andrzejewski T.M."/>
            <person name="Davidsen T.M."/>
            <person name="Wayne K.J."/>
            <person name="Tettelin H."/>
            <person name="Glass J.I."/>
            <person name="Rusch D."/>
            <person name="Podicherti R."/>
            <person name="Tsui H.-C.T."/>
            <person name="Winkler M.E."/>
        </authorList>
    </citation>
    <scope>NUCLEOTIDE SEQUENCE</scope>
</reference>
<name>A0A382NYM3_9ZZZZ</name>
<evidence type="ECO:0000256" key="2">
    <source>
        <dbReference type="ARBA" id="ARBA00013168"/>
    </source>
</evidence>
<protein>
    <recommendedName>
        <fullName evidence="3">Alanine--tRNA ligase</fullName>
        <ecNumber evidence="2">6.1.1.7</ecNumber>
    </recommendedName>
</protein>
<keyword evidence="10" id="KW-0030">Aminoacyl-tRNA synthetase</keyword>